<dbReference type="PANTHER" id="PTHR24189">
    <property type="entry name" value="MYOTROPHIN"/>
    <property type="match status" value="1"/>
</dbReference>
<dbReference type="Pfam" id="PF12796">
    <property type="entry name" value="Ank_2"/>
    <property type="match status" value="1"/>
</dbReference>
<dbReference type="RefSeq" id="XP_043137834.1">
    <property type="nucleotide sequence ID" value="XM_043280235.1"/>
</dbReference>
<dbReference type="AlphaFoldDB" id="A0A7R7ZQH1"/>
<dbReference type="InterPro" id="IPR036770">
    <property type="entry name" value="Ankyrin_rpt-contain_sf"/>
</dbReference>
<reference evidence="3" key="1">
    <citation type="submission" date="2021-01" db="EMBL/GenBank/DDBJ databases">
        <authorList>
            <consortium name="Aspergillus chevalieri M1 genome sequencing consortium"/>
            <person name="Kazuki M."/>
            <person name="Futagami T."/>
        </authorList>
    </citation>
    <scope>NUCLEOTIDE SEQUENCE</scope>
    <source>
        <strain evidence="3">M1</strain>
    </source>
</reference>
<dbReference type="Gene3D" id="1.25.40.20">
    <property type="entry name" value="Ankyrin repeat-containing domain"/>
    <property type="match status" value="1"/>
</dbReference>
<evidence type="ECO:0000313" key="4">
    <source>
        <dbReference type="Proteomes" id="UP000637239"/>
    </source>
</evidence>
<dbReference type="PANTHER" id="PTHR24189:SF50">
    <property type="entry name" value="ANKYRIN REPEAT AND SOCS BOX PROTEIN 2"/>
    <property type="match status" value="1"/>
</dbReference>
<keyword evidence="1" id="KW-0677">Repeat</keyword>
<dbReference type="InterPro" id="IPR050745">
    <property type="entry name" value="Multifunctional_regulatory"/>
</dbReference>
<dbReference type="InterPro" id="IPR002110">
    <property type="entry name" value="Ankyrin_rpt"/>
</dbReference>
<dbReference type="KEGG" id="ache:ACHE_50510A"/>
<dbReference type="Proteomes" id="UP000637239">
    <property type="component" value="Chromosome 5"/>
</dbReference>
<name>A0A7R7ZQH1_ASPCH</name>
<evidence type="ECO:0000256" key="2">
    <source>
        <dbReference type="ARBA" id="ARBA00023043"/>
    </source>
</evidence>
<reference evidence="3" key="2">
    <citation type="submission" date="2021-02" db="EMBL/GenBank/DDBJ databases">
        <title>Aspergillus chevalieri M1 genome sequence.</title>
        <authorList>
            <person name="Kadooka C."/>
            <person name="Mori K."/>
            <person name="Futagami T."/>
        </authorList>
    </citation>
    <scope>NUCLEOTIDE SEQUENCE</scope>
    <source>
        <strain evidence="3">M1</strain>
    </source>
</reference>
<evidence type="ECO:0008006" key="5">
    <source>
        <dbReference type="Google" id="ProtNLM"/>
    </source>
</evidence>
<dbReference type="GeneID" id="66983670"/>
<proteinExistence type="predicted"/>
<protein>
    <recommendedName>
        <fullName evidence="5">Ankyrin repeat protein</fullName>
    </recommendedName>
</protein>
<organism evidence="3 4">
    <name type="scientific">Aspergillus chevalieri</name>
    <name type="common">Eurotium chevalieri</name>
    <dbReference type="NCBI Taxonomy" id="182096"/>
    <lineage>
        <taxon>Eukaryota</taxon>
        <taxon>Fungi</taxon>
        <taxon>Dikarya</taxon>
        <taxon>Ascomycota</taxon>
        <taxon>Pezizomycotina</taxon>
        <taxon>Eurotiomycetes</taxon>
        <taxon>Eurotiomycetidae</taxon>
        <taxon>Eurotiales</taxon>
        <taxon>Aspergillaceae</taxon>
        <taxon>Aspergillus</taxon>
        <taxon>Aspergillus subgen. Aspergillus</taxon>
    </lineage>
</organism>
<dbReference type="SMART" id="SM00248">
    <property type="entry name" value="ANK"/>
    <property type="match status" value="3"/>
</dbReference>
<evidence type="ECO:0000256" key="1">
    <source>
        <dbReference type="ARBA" id="ARBA00022737"/>
    </source>
</evidence>
<gene>
    <name evidence="3" type="ORF">ACHE_50510A</name>
</gene>
<keyword evidence="2" id="KW-0040">ANK repeat</keyword>
<dbReference type="EMBL" id="AP024420">
    <property type="protein sequence ID" value="BCR89312.1"/>
    <property type="molecule type" value="Genomic_DNA"/>
</dbReference>
<evidence type="ECO:0000313" key="3">
    <source>
        <dbReference type="EMBL" id="BCR89312.1"/>
    </source>
</evidence>
<keyword evidence="4" id="KW-1185">Reference proteome</keyword>
<dbReference type="SUPFAM" id="SSF48403">
    <property type="entry name" value="Ankyrin repeat"/>
    <property type="match status" value="1"/>
</dbReference>
<accession>A0A7R7ZQH1</accession>
<sequence length="183" mass="20449">MDLQKTELIIMSSIVTTILNASKTNNLPEVKAALDSWMAQEKPDPPRDSRWPMVDFQEALTAALEERNVEVAEELIHRGCWINTDAVIAANDSFNEETEWSSQSYDVLLRNGWDPNQGLGEVGNALNIAICADSAPVVKYLLEHGADPNDNYYLDESPLEWAKTKTPENPEIVQLLLDHGAKE</sequence>